<feature type="compositionally biased region" description="Polar residues" evidence="1">
    <location>
        <begin position="8"/>
        <end position="20"/>
    </location>
</feature>
<evidence type="ECO:0000256" key="1">
    <source>
        <dbReference type="SAM" id="MobiDB-lite"/>
    </source>
</evidence>
<feature type="region of interest" description="Disordered" evidence="1">
    <location>
        <begin position="114"/>
        <end position="161"/>
    </location>
</feature>
<dbReference type="EMBL" id="LGCI01000008">
    <property type="protein sequence ID" value="KOY81699.1"/>
    <property type="molecule type" value="Genomic_DNA"/>
</dbReference>
<reference evidence="2 3" key="1">
    <citation type="submission" date="2015-07" db="EMBL/GenBank/DDBJ databases">
        <title>Genome sequencing project for genomic taxonomy and phylogenomics of Bacillus-like bacteria.</title>
        <authorList>
            <person name="Liu B."/>
            <person name="Wang J."/>
            <person name="Zhu Y."/>
            <person name="Liu G."/>
            <person name="Chen Q."/>
            <person name="Chen Z."/>
            <person name="Che J."/>
            <person name="Ge C."/>
            <person name="Shi H."/>
            <person name="Pan Z."/>
            <person name="Liu X."/>
        </authorList>
    </citation>
    <scope>NUCLEOTIDE SEQUENCE [LARGE SCALE GENOMIC DNA]</scope>
    <source>
        <strain evidence="2 3">DSM 54</strain>
    </source>
</reference>
<dbReference type="PATRIC" id="fig|33935.3.peg.3298"/>
<gene>
    <name evidence="2" type="ORF">ADM90_12280</name>
</gene>
<organism evidence="2 3">
    <name type="scientific">Lysinibacillus macroides</name>
    <dbReference type="NCBI Taxonomy" id="33935"/>
    <lineage>
        <taxon>Bacteria</taxon>
        <taxon>Bacillati</taxon>
        <taxon>Bacillota</taxon>
        <taxon>Bacilli</taxon>
        <taxon>Bacillales</taxon>
        <taxon>Bacillaceae</taxon>
        <taxon>Lysinibacillus</taxon>
    </lineage>
</organism>
<dbReference type="STRING" id="33935.ADM90_12280"/>
<keyword evidence="3" id="KW-1185">Reference proteome</keyword>
<proteinExistence type="predicted"/>
<dbReference type="Proteomes" id="UP000037977">
    <property type="component" value="Unassembled WGS sequence"/>
</dbReference>
<feature type="region of interest" description="Disordered" evidence="1">
    <location>
        <begin position="1"/>
        <end position="60"/>
    </location>
</feature>
<accession>A0A0M9DIP6</accession>
<evidence type="ECO:0000313" key="3">
    <source>
        <dbReference type="Proteomes" id="UP000037977"/>
    </source>
</evidence>
<protein>
    <submittedName>
        <fullName evidence="2">Uncharacterized protein</fullName>
    </submittedName>
</protein>
<dbReference type="OrthoDB" id="2086126at2"/>
<dbReference type="RefSeq" id="WP_053995291.1">
    <property type="nucleotide sequence ID" value="NZ_CP065643.1"/>
</dbReference>
<evidence type="ECO:0000313" key="2">
    <source>
        <dbReference type="EMBL" id="KOY81699.1"/>
    </source>
</evidence>
<feature type="compositionally biased region" description="Polar residues" evidence="1">
    <location>
        <begin position="130"/>
        <end position="141"/>
    </location>
</feature>
<sequence>MRIEANGYPQSSIVQAQVSKQAMDDEKQLKKQQEREQELKRQEKMAEQLKRETEATKKQMEAEKDALKIYMTCLEIARRITAGDKVPMKDHKYLIEHDPALYGKSLTLRISKEDPKEHKQLSEDEEEQQHTSSTGLTNEGSTDGHEVLNTDTSSSAVDIKI</sequence>
<name>A0A0M9DIP6_9BACI</name>
<feature type="compositionally biased region" description="Basic and acidic residues" evidence="1">
    <location>
        <begin position="22"/>
        <end position="60"/>
    </location>
</feature>
<comment type="caution">
    <text evidence="2">The sequence shown here is derived from an EMBL/GenBank/DDBJ whole genome shotgun (WGS) entry which is preliminary data.</text>
</comment>
<dbReference type="AlphaFoldDB" id="A0A0M9DIP6"/>
<feature type="compositionally biased region" description="Polar residues" evidence="1">
    <location>
        <begin position="149"/>
        <end position="161"/>
    </location>
</feature>